<dbReference type="FunFam" id="3.30.310.10:FF:000009">
    <property type="entry name" value="TatA box-binding protein-like protein 1"/>
    <property type="match status" value="1"/>
</dbReference>
<dbReference type="EMBL" id="JACVVK020000031">
    <property type="protein sequence ID" value="KAK7501398.1"/>
    <property type="molecule type" value="Genomic_DNA"/>
</dbReference>
<feature type="region of interest" description="Disordered" evidence="11">
    <location>
        <begin position="271"/>
        <end position="310"/>
    </location>
</feature>
<dbReference type="GO" id="GO:0006139">
    <property type="term" value="P:nucleobase-containing compound metabolic process"/>
    <property type="evidence" value="ECO:0007669"/>
    <property type="project" value="UniProtKB-ARBA"/>
</dbReference>
<dbReference type="FunFam" id="3.30.310.10:FF:000005">
    <property type="entry name" value="TATA box-binding protein-like 1"/>
    <property type="match status" value="1"/>
</dbReference>
<dbReference type="PANTHER" id="PTHR10126">
    <property type="entry name" value="TATA-BOX BINDING PROTEIN"/>
    <property type="match status" value="1"/>
</dbReference>
<dbReference type="CDD" id="cd04517">
    <property type="entry name" value="TLF"/>
    <property type="match status" value="1"/>
</dbReference>
<dbReference type="GO" id="GO:0003677">
    <property type="term" value="F:DNA binding"/>
    <property type="evidence" value="ECO:0007669"/>
    <property type="project" value="UniProtKB-KW"/>
</dbReference>
<evidence type="ECO:0000256" key="9">
    <source>
        <dbReference type="ARBA" id="ARBA00023474"/>
    </source>
</evidence>
<evidence type="ECO:0000313" key="12">
    <source>
        <dbReference type="EMBL" id="KAK7501398.1"/>
    </source>
</evidence>
<evidence type="ECO:0000313" key="13">
    <source>
        <dbReference type="Proteomes" id="UP001519460"/>
    </source>
</evidence>
<evidence type="ECO:0000256" key="7">
    <source>
        <dbReference type="ARBA" id="ARBA00023163"/>
    </source>
</evidence>
<evidence type="ECO:0000256" key="1">
    <source>
        <dbReference type="ARBA" id="ARBA00004123"/>
    </source>
</evidence>
<evidence type="ECO:0000256" key="6">
    <source>
        <dbReference type="ARBA" id="ARBA00023125"/>
    </source>
</evidence>
<feature type="compositionally biased region" description="Polar residues" evidence="11">
    <location>
        <begin position="23"/>
        <end position="34"/>
    </location>
</feature>
<proteinExistence type="inferred from homology"/>
<keyword evidence="5" id="KW-0805">Transcription regulation</keyword>
<keyword evidence="7" id="KW-0804">Transcription</keyword>
<comment type="similarity">
    <text evidence="3">Belongs to the TBP family.</text>
</comment>
<feature type="compositionally biased region" description="Acidic residues" evidence="11">
    <location>
        <begin position="285"/>
        <end position="304"/>
    </location>
</feature>
<feature type="region of interest" description="Disordered" evidence="11">
    <location>
        <begin position="23"/>
        <end position="44"/>
    </location>
</feature>
<keyword evidence="13" id="KW-1185">Reference proteome</keyword>
<reference evidence="12 13" key="1">
    <citation type="journal article" date="2023" name="Sci. Data">
        <title>Genome assembly of the Korean intertidal mud-creeper Batillaria attramentaria.</title>
        <authorList>
            <person name="Patra A.K."/>
            <person name="Ho P.T."/>
            <person name="Jun S."/>
            <person name="Lee S.J."/>
            <person name="Kim Y."/>
            <person name="Won Y.J."/>
        </authorList>
    </citation>
    <scope>NUCLEOTIDE SEQUENCE [LARGE SCALE GENOMIC DNA]</scope>
    <source>
        <strain evidence="12">Wonlab-2016</strain>
    </source>
</reference>
<protein>
    <recommendedName>
        <fullName evidence="9">TATA box-binding protein-like 1</fullName>
    </recommendedName>
    <alternativeName>
        <fullName evidence="10">TBP-like factor</fullName>
    </alternativeName>
</protein>
<organism evidence="12 13">
    <name type="scientific">Batillaria attramentaria</name>
    <dbReference type="NCBI Taxonomy" id="370345"/>
    <lineage>
        <taxon>Eukaryota</taxon>
        <taxon>Metazoa</taxon>
        <taxon>Spiralia</taxon>
        <taxon>Lophotrochozoa</taxon>
        <taxon>Mollusca</taxon>
        <taxon>Gastropoda</taxon>
        <taxon>Caenogastropoda</taxon>
        <taxon>Sorbeoconcha</taxon>
        <taxon>Cerithioidea</taxon>
        <taxon>Batillariidae</taxon>
        <taxon>Batillaria</taxon>
    </lineage>
</organism>
<dbReference type="InterPro" id="IPR015445">
    <property type="entry name" value="TBP-like"/>
</dbReference>
<evidence type="ECO:0000256" key="10">
    <source>
        <dbReference type="ARBA" id="ARBA00033173"/>
    </source>
</evidence>
<evidence type="ECO:0000256" key="3">
    <source>
        <dbReference type="ARBA" id="ARBA00005560"/>
    </source>
</evidence>
<dbReference type="Pfam" id="PF00352">
    <property type="entry name" value="TBP"/>
    <property type="match status" value="2"/>
</dbReference>
<dbReference type="PRINTS" id="PR00686">
    <property type="entry name" value="TIFACTORIID"/>
</dbReference>
<dbReference type="SUPFAM" id="SSF55945">
    <property type="entry name" value="TATA-box binding protein-like"/>
    <property type="match status" value="2"/>
</dbReference>
<gene>
    <name evidence="12" type="ORF">BaRGS_00007202</name>
</gene>
<sequence>MATVDPPLHLSDIRQETKPIVSNDGTVYGLTTEQAGPFSENDANKENVAGSAESVDAISNDACLRDETQDNDGDDSPVIDININNVVCTFNVRCHINLKRVAMEGSNVEYRRQHGILNMKLRQPRVTANITSSGKVTVTGSTSEAQAKMAARRVARVLQKMGFNVRFRNFRVVNVLGTCSLPFGIKLNNFSNQFPQEASYEPELHPGVTFRIKQIKATLKIFSTGSITITAPCVANIGTAVEHIYPLVSEYQMEKREAPPCGALKHKRFHSSAAHRPINGHFQDDSEDEDEELYDSDLDDDSFDSDVSHD</sequence>
<dbReference type="GO" id="GO:0005634">
    <property type="term" value="C:nucleus"/>
    <property type="evidence" value="ECO:0007669"/>
    <property type="project" value="UniProtKB-SubCell"/>
</dbReference>
<dbReference type="Proteomes" id="UP001519460">
    <property type="component" value="Unassembled WGS sequence"/>
</dbReference>
<dbReference type="GO" id="GO:0005737">
    <property type="term" value="C:cytoplasm"/>
    <property type="evidence" value="ECO:0007669"/>
    <property type="project" value="UniProtKB-SubCell"/>
</dbReference>
<evidence type="ECO:0000256" key="5">
    <source>
        <dbReference type="ARBA" id="ARBA00023015"/>
    </source>
</evidence>
<evidence type="ECO:0000256" key="8">
    <source>
        <dbReference type="ARBA" id="ARBA00023242"/>
    </source>
</evidence>
<keyword evidence="6" id="KW-0238">DNA-binding</keyword>
<name>A0ABD0LPI8_9CAEN</name>
<accession>A0ABD0LPI8</accession>
<keyword evidence="4" id="KW-0963">Cytoplasm</keyword>
<evidence type="ECO:0000256" key="4">
    <source>
        <dbReference type="ARBA" id="ARBA00022490"/>
    </source>
</evidence>
<dbReference type="AlphaFoldDB" id="A0ABD0LPI8"/>
<dbReference type="Gene3D" id="3.30.310.10">
    <property type="entry name" value="TATA-Binding Protein"/>
    <property type="match status" value="2"/>
</dbReference>
<comment type="subcellular location">
    <subcellularLocation>
        <location evidence="2">Cytoplasm</location>
    </subcellularLocation>
    <subcellularLocation>
        <location evidence="1">Nucleus</location>
    </subcellularLocation>
</comment>
<dbReference type="InterPro" id="IPR000814">
    <property type="entry name" value="TBP"/>
</dbReference>
<evidence type="ECO:0000256" key="11">
    <source>
        <dbReference type="SAM" id="MobiDB-lite"/>
    </source>
</evidence>
<comment type="caution">
    <text evidence="12">The sequence shown here is derived from an EMBL/GenBank/DDBJ whole genome shotgun (WGS) entry which is preliminary data.</text>
</comment>
<keyword evidence="8" id="KW-0539">Nucleus</keyword>
<evidence type="ECO:0000256" key="2">
    <source>
        <dbReference type="ARBA" id="ARBA00004496"/>
    </source>
</evidence>
<dbReference type="InterPro" id="IPR012295">
    <property type="entry name" value="TBP_dom_sf"/>
</dbReference>